<dbReference type="EMBL" id="JAQQAL010000046">
    <property type="protein sequence ID" value="MDC7228439.1"/>
    <property type="molecule type" value="Genomic_DNA"/>
</dbReference>
<organism evidence="1 2">
    <name type="scientific">Candidatus Thalassospirochaeta sargassi</name>
    <dbReference type="NCBI Taxonomy" id="3119039"/>
    <lineage>
        <taxon>Bacteria</taxon>
        <taxon>Pseudomonadati</taxon>
        <taxon>Spirochaetota</taxon>
        <taxon>Spirochaetia</taxon>
        <taxon>Spirochaetales</taxon>
        <taxon>Spirochaetaceae</taxon>
        <taxon>Candidatus Thalassospirochaeta</taxon>
    </lineage>
</organism>
<comment type="caution">
    <text evidence="1">The sequence shown here is derived from an EMBL/GenBank/DDBJ whole genome shotgun (WGS) entry which is preliminary data.</text>
</comment>
<dbReference type="AlphaFoldDB" id="A0AAJ1MPV2"/>
<accession>A0AAJ1MPV2</accession>
<proteinExistence type="predicted"/>
<evidence type="ECO:0000313" key="1">
    <source>
        <dbReference type="EMBL" id="MDC7228439.1"/>
    </source>
</evidence>
<sequence length="65" mass="7119">MSSLSIVNDSFLINSGDIITIGWQGQRFLVAGARPCPLAEVLVFDETAANISAETEKQLNVLYQY</sequence>
<protein>
    <submittedName>
        <fullName evidence="1">Uncharacterized protein</fullName>
    </submittedName>
</protein>
<name>A0AAJ1MPV2_9SPIO</name>
<dbReference type="Proteomes" id="UP001221217">
    <property type="component" value="Unassembled WGS sequence"/>
</dbReference>
<reference evidence="1 2" key="1">
    <citation type="submission" date="2022-12" db="EMBL/GenBank/DDBJ databases">
        <title>Metagenome assembled genome from gulf of manar.</title>
        <authorList>
            <person name="Kohli P."/>
            <person name="Pk S."/>
            <person name="Venkata Ramana C."/>
            <person name="Sasikala C."/>
        </authorList>
    </citation>
    <scope>NUCLEOTIDE SEQUENCE [LARGE SCALE GENOMIC DNA]</scope>
    <source>
        <strain evidence="1">JB008</strain>
    </source>
</reference>
<evidence type="ECO:0000313" key="2">
    <source>
        <dbReference type="Proteomes" id="UP001221217"/>
    </source>
</evidence>
<gene>
    <name evidence="1" type="ORF">PQJ61_16880</name>
</gene>